<comment type="caution">
    <text evidence="1">The sequence shown here is derived from an EMBL/GenBank/DDBJ whole genome shotgun (WGS) entry which is preliminary data.</text>
</comment>
<name>A0A2T5DF07_ENTMU</name>
<dbReference type="Proteomes" id="UP000244022">
    <property type="component" value="Unassembled WGS sequence"/>
</dbReference>
<gene>
    <name evidence="1" type="ORF">C6N14_03535</name>
</gene>
<dbReference type="EMBL" id="PYGR01000008">
    <property type="protein sequence ID" value="PTO36605.1"/>
    <property type="molecule type" value="Genomic_DNA"/>
</dbReference>
<evidence type="ECO:0000313" key="2">
    <source>
        <dbReference type="Proteomes" id="UP000244022"/>
    </source>
</evidence>
<proteinExistence type="predicted"/>
<accession>A0A2T5DF07</accession>
<protein>
    <submittedName>
        <fullName evidence="1">Uncharacterized protein</fullName>
    </submittedName>
</protein>
<dbReference type="AlphaFoldDB" id="A0A2T5DF07"/>
<sequence>MFKPEFNLLKLKQHGSEPNNNKVIGCPFFLFLEALTLTELGEVLNVLIEEELLYQKCDEYKCLYYIKDSFIEMSFIRNKSAHGNPLIPHILDNNFNPSYMYEMASAFPDWNIGTNVEKWSLFNFIRHTARSLAKQGLPLTNSESPMESALFFTKSLLINPAKRSFFMFFYVMMVITEYLNVSRETEFWNESMVIINNFSSFKLNENIFNYFPSKDYSIKNRLSRVIIPLITYKMQEAGNFKLSLEITFGRSKKNSSLFID</sequence>
<reference evidence="1 2" key="1">
    <citation type="submission" date="2018-03" db="EMBL/GenBank/DDBJ databases">
        <title>Draft genome sequences of four Enterococcus mundtii strains isolated from beef slaughterhouses in Kenya.</title>
        <authorList>
            <person name="Wambui J."/>
            <person name="Stevens M."/>
            <person name="Njage P."/>
            <person name="Stephan R."/>
            <person name="Tasara T."/>
        </authorList>
    </citation>
    <scope>NUCLEOTIDE SEQUENCE [LARGE SCALE GENOMIC DNA]</scope>
    <source>
        <strain evidence="1 2">H18-EM</strain>
    </source>
</reference>
<organism evidence="1 2">
    <name type="scientific">Enterococcus mundtii</name>
    <dbReference type="NCBI Taxonomy" id="53346"/>
    <lineage>
        <taxon>Bacteria</taxon>
        <taxon>Bacillati</taxon>
        <taxon>Bacillota</taxon>
        <taxon>Bacilli</taxon>
        <taxon>Lactobacillales</taxon>
        <taxon>Enterococcaceae</taxon>
        <taxon>Enterococcus</taxon>
    </lineage>
</organism>
<evidence type="ECO:0000313" key="1">
    <source>
        <dbReference type="EMBL" id="PTO36605.1"/>
    </source>
</evidence>